<keyword evidence="8 15" id="KW-0547">Nucleotide-binding</keyword>
<reference evidence="21" key="1">
    <citation type="journal article" date="2019" name="Int. J. Syst. Evol. Microbiol.">
        <title>The Global Catalogue of Microorganisms (GCM) 10K type strain sequencing project: providing services to taxonomists for standard genome sequencing and annotation.</title>
        <authorList>
            <consortium name="The Broad Institute Genomics Platform"/>
            <consortium name="The Broad Institute Genome Sequencing Center for Infectious Disease"/>
            <person name="Wu L."/>
            <person name="Ma J."/>
        </authorList>
    </citation>
    <scope>NUCLEOTIDE SEQUENCE [LARGE SCALE GENOMIC DNA]</scope>
    <source>
        <strain evidence="21">CCUG 43114</strain>
    </source>
</reference>
<comment type="subcellular location">
    <subcellularLocation>
        <location evidence="1 15">Cytoplasm</location>
    </subcellularLocation>
</comment>
<dbReference type="SUPFAM" id="SSF50249">
    <property type="entry name" value="Nucleic acid-binding proteins"/>
    <property type="match status" value="1"/>
</dbReference>
<dbReference type="Gene3D" id="3.30.70.380">
    <property type="entry name" value="Ferrodoxin-fold anticodon-binding domain"/>
    <property type="match status" value="1"/>
</dbReference>
<dbReference type="Pfam" id="PF03147">
    <property type="entry name" value="FDX-ACB"/>
    <property type="match status" value="1"/>
</dbReference>
<evidence type="ECO:0000259" key="19">
    <source>
        <dbReference type="PROSITE" id="PS51483"/>
    </source>
</evidence>
<keyword evidence="7 15" id="KW-0479">Metal-binding</keyword>
<dbReference type="Proteomes" id="UP001596122">
    <property type="component" value="Unassembled WGS sequence"/>
</dbReference>
<comment type="catalytic activity">
    <reaction evidence="14 15">
        <text>tRNA(Phe) + L-phenylalanine + ATP = L-phenylalanyl-tRNA(Phe) + AMP + diphosphate + H(+)</text>
        <dbReference type="Rhea" id="RHEA:19413"/>
        <dbReference type="Rhea" id="RHEA-COMP:9668"/>
        <dbReference type="Rhea" id="RHEA-COMP:9699"/>
        <dbReference type="ChEBI" id="CHEBI:15378"/>
        <dbReference type="ChEBI" id="CHEBI:30616"/>
        <dbReference type="ChEBI" id="CHEBI:33019"/>
        <dbReference type="ChEBI" id="CHEBI:58095"/>
        <dbReference type="ChEBI" id="CHEBI:78442"/>
        <dbReference type="ChEBI" id="CHEBI:78531"/>
        <dbReference type="ChEBI" id="CHEBI:456215"/>
        <dbReference type="EC" id="6.1.1.20"/>
    </reaction>
</comment>
<dbReference type="Gene3D" id="2.40.50.140">
    <property type="entry name" value="Nucleic acid-binding proteins"/>
    <property type="match status" value="1"/>
</dbReference>
<accession>A0ABW0GQC0</accession>
<evidence type="ECO:0000256" key="5">
    <source>
        <dbReference type="ARBA" id="ARBA00022555"/>
    </source>
</evidence>
<dbReference type="RefSeq" id="WP_340271350.1">
    <property type="nucleotide sequence ID" value="NZ_JBBEOG010000010.1"/>
</dbReference>
<dbReference type="EMBL" id="JBHSLD010000015">
    <property type="protein sequence ID" value="MFC5382197.1"/>
    <property type="molecule type" value="Genomic_DNA"/>
</dbReference>
<dbReference type="CDD" id="cd00769">
    <property type="entry name" value="PheRS_beta_core"/>
    <property type="match status" value="1"/>
</dbReference>
<evidence type="ECO:0000256" key="11">
    <source>
        <dbReference type="ARBA" id="ARBA00022884"/>
    </source>
</evidence>
<comment type="similarity">
    <text evidence="2 15">Belongs to the phenylalanyl-tRNA synthetase beta subunit family. Type 1 subfamily.</text>
</comment>
<dbReference type="PANTHER" id="PTHR10947:SF0">
    <property type="entry name" value="PHENYLALANINE--TRNA LIGASE BETA SUBUNIT"/>
    <property type="match status" value="1"/>
</dbReference>
<evidence type="ECO:0000256" key="3">
    <source>
        <dbReference type="ARBA" id="ARBA00011209"/>
    </source>
</evidence>
<dbReference type="InterPro" id="IPR033714">
    <property type="entry name" value="tRNA_bind_bactPheRS"/>
</dbReference>
<dbReference type="InterPro" id="IPR005147">
    <property type="entry name" value="tRNA_synthase_B5-dom"/>
</dbReference>
<keyword evidence="4 15" id="KW-0963">Cytoplasm</keyword>
<dbReference type="InterPro" id="IPR004532">
    <property type="entry name" value="Phe-tRNA-ligase_IIc_bsu_bact"/>
</dbReference>
<dbReference type="InterPro" id="IPR036690">
    <property type="entry name" value="Fdx_antiC-bd_sf"/>
</dbReference>
<dbReference type="InterPro" id="IPR012340">
    <property type="entry name" value="NA-bd_OB-fold"/>
</dbReference>
<evidence type="ECO:0000256" key="9">
    <source>
        <dbReference type="ARBA" id="ARBA00022840"/>
    </source>
</evidence>
<keyword evidence="21" id="KW-1185">Reference proteome</keyword>
<dbReference type="Gene3D" id="3.30.56.10">
    <property type="match status" value="2"/>
</dbReference>
<dbReference type="CDD" id="cd02796">
    <property type="entry name" value="tRNA_bind_bactPheRS"/>
    <property type="match status" value="1"/>
</dbReference>
<evidence type="ECO:0000256" key="1">
    <source>
        <dbReference type="ARBA" id="ARBA00004496"/>
    </source>
</evidence>
<dbReference type="Pfam" id="PF03484">
    <property type="entry name" value="B5"/>
    <property type="match status" value="1"/>
</dbReference>
<dbReference type="EC" id="6.1.1.20" evidence="15"/>
<feature type="domain" description="B5" evidence="19">
    <location>
        <begin position="436"/>
        <end position="511"/>
    </location>
</feature>
<dbReference type="HAMAP" id="MF_00283">
    <property type="entry name" value="Phe_tRNA_synth_beta1"/>
    <property type="match status" value="1"/>
</dbReference>
<evidence type="ECO:0000256" key="16">
    <source>
        <dbReference type="PROSITE-ProRule" id="PRU00209"/>
    </source>
</evidence>
<evidence type="ECO:0000256" key="4">
    <source>
        <dbReference type="ARBA" id="ARBA00022490"/>
    </source>
</evidence>
<comment type="caution">
    <text evidence="20">The sequence shown here is derived from an EMBL/GenBank/DDBJ whole genome shotgun (WGS) entry which is preliminary data.</text>
</comment>
<dbReference type="SMART" id="SM00873">
    <property type="entry name" value="B3_4"/>
    <property type="match status" value="1"/>
</dbReference>
<dbReference type="SMART" id="SM00896">
    <property type="entry name" value="FDX-ACB"/>
    <property type="match status" value="1"/>
</dbReference>
<dbReference type="InterPro" id="IPR005146">
    <property type="entry name" value="B3/B4_tRNA-bd"/>
</dbReference>
<feature type="binding site" evidence="15">
    <location>
        <position position="498"/>
    </location>
    <ligand>
        <name>Mg(2+)</name>
        <dbReference type="ChEBI" id="CHEBI:18420"/>
        <note>shared with alpha subunit</note>
    </ligand>
</feature>
<evidence type="ECO:0000256" key="14">
    <source>
        <dbReference type="ARBA" id="ARBA00049255"/>
    </source>
</evidence>
<dbReference type="InterPro" id="IPR002547">
    <property type="entry name" value="tRNA-bd_dom"/>
</dbReference>
<dbReference type="SMART" id="SM00874">
    <property type="entry name" value="B5"/>
    <property type="match status" value="1"/>
</dbReference>
<dbReference type="Pfam" id="PF17759">
    <property type="entry name" value="tRNA_synthFbeta"/>
    <property type="match status" value="1"/>
</dbReference>
<comment type="subunit">
    <text evidence="3 15">Tetramer of two alpha and two beta subunits.</text>
</comment>
<evidence type="ECO:0000256" key="8">
    <source>
        <dbReference type="ARBA" id="ARBA00022741"/>
    </source>
</evidence>
<dbReference type="Gene3D" id="3.30.930.10">
    <property type="entry name" value="Bira Bifunctional Protein, Domain 2"/>
    <property type="match status" value="1"/>
</dbReference>
<dbReference type="NCBIfam" id="TIGR00472">
    <property type="entry name" value="pheT_bact"/>
    <property type="match status" value="1"/>
</dbReference>
<evidence type="ECO:0000256" key="12">
    <source>
        <dbReference type="ARBA" id="ARBA00022917"/>
    </source>
</evidence>
<evidence type="ECO:0000259" key="17">
    <source>
        <dbReference type="PROSITE" id="PS50886"/>
    </source>
</evidence>
<dbReference type="PANTHER" id="PTHR10947">
    <property type="entry name" value="PHENYLALANYL-TRNA SYNTHETASE BETA CHAIN AND LEUCINE-RICH REPEAT-CONTAINING PROTEIN 47"/>
    <property type="match status" value="1"/>
</dbReference>
<dbReference type="Pfam" id="PF03483">
    <property type="entry name" value="B3_4"/>
    <property type="match status" value="1"/>
</dbReference>
<dbReference type="InterPro" id="IPR045060">
    <property type="entry name" value="Phe-tRNA-ligase_IIc_bsu"/>
</dbReference>
<feature type="binding site" evidence="15">
    <location>
        <position position="489"/>
    </location>
    <ligand>
        <name>Mg(2+)</name>
        <dbReference type="ChEBI" id="CHEBI:18420"/>
        <note>shared with alpha subunit</note>
    </ligand>
</feature>
<evidence type="ECO:0000256" key="2">
    <source>
        <dbReference type="ARBA" id="ARBA00008653"/>
    </source>
</evidence>
<dbReference type="SUPFAM" id="SSF54991">
    <property type="entry name" value="Anticodon-binding domain of PheRS"/>
    <property type="match status" value="1"/>
</dbReference>
<dbReference type="InterPro" id="IPR005121">
    <property type="entry name" value="Fdx_antiC-bd"/>
</dbReference>
<dbReference type="InterPro" id="IPR020825">
    <property type="entry name" value="Phe-tRNA_synthase-like_B3/B4"/>
</dbReference>
<evidence type="ECO:0000313" key="21">
    <source>
        <dbReference type="Proteomes" id="UP001596122"/>
    </source>
</evidence>
<evidence type="ECO:0000256" key="7">
    <source>
        <dbReference type="ARBA" id="ARBA00022723"/>
    </source>
</evidence>
<evidence type="ECO:0000256" key="6">
    <source>
        <dbReference type="ARBA" id="ARBA00022598"/>
    </source>
</evidence>
<dbReference type="SUPFAM" id="SSF56037">
    <property type="entry name" value="PheT/TilS domain"/>
    <property type="match status" value="1"/>
</dbReference>
<protein>
    <recommendedName>
        <fullName evidence="15">Phenylalanine--tRNA ligase beta subunit</fullName>
        <ecNumber evidence="15">6.1.1.20</ecNumber>
    </recommendedName>
    <alternativeName>
        <fullName evidence="15">Phenylalanyl-tRNA synthetase beta subunit</fullName>
        <shortName evidence="15">PheRS</shortName>
    </alternativeName>
</protein>
<sequence>MMRVPLQWLREHVAVPEDATAADVAADLVRVGLEEEGVHGGDVTGPLVVGRVLSVEPEPQRNGKTINWCQVDVGPHGPDDGSGTPSRAPRGIVCGAHNFAAGDLVVVALPGAVLPGPFPIASRRTYGHVSDGMICSARELGLGEDHDGIIVLPRLGLPVDVLDRVEPGDDALDLLGLREETVEVNVTPDRGYCLSVRGVAREYGHATGLAYRDPVLDLQPPEPTSAGWEVRLADDAPLRGRAGCDRFVARVVRGIDPTRPSPYWLQRRLQLAGMRPISLAVDVTNYVMLALGQPLHAYDAALLSGPVVVRRARPGERLTTLDDVDRALDPEDLLITDSGDGEAGSRVLGLAGVMGGEATEVSARTSDVLVEAAHFDPVSVARTARRHRLPSEASRRFERGVDPQLAPAAAELAVRLLVAHGGGTPEAAWTDETALADPGPVVLDPAYPARLVGVPYTEADVVATLEEIGCVVTRHGDRLAVAAPSWRPDLTDPADLAEEVARLRGYDAIPERVPTPPPGGGLTVTQRAVRRVRDHLVSRGLVEVLSYPFVAPAAHDALGLPADDVRRRALRLANPLNEEQPELRTDVLTPLLDTVVRNLGRGEGDVAVFEVGLVVRPAPDAPAAPVPGVAGRPDAEELAALDAALPHQPLHLAAVLAGAAEPPGWQGAGRPAGWADAVEVARQVAGVVGAELDVRQAEHAPWHPGRCAALLVTGGDRPRVVGHAGELHPRVCQALGLPARTCAVELDLGAVVADGAGRVVEAVPLSRHPVAKEDVALVVAADVPAAAVEAALVAGAGDLLEQVRLFDDYTGPQVGEGRRSLAYALRFRAPDRTLTAEEVAEARAGALRAAEAVGATLRS</sequence>
<dbReference type="Pfam" id="PF01588">
    <property type="entry name" value="tRNA_bind"/>
    <property type="match status" value="1"/>
</dbReference>
<keyword evidence="13 15" id="KW-0030">Aminoacyl-tRNA synthetase</keyword>
<keyword evidence="6 15" id="KW-0436">Ligase</keyword>
<gene>
    <name evidence="15 20" type="primary">pheT</name>
    <name evidence="20" type="ORF">ACFPJ6_15620</name>
</gene>
<keyword evidence="9 15" id="KW-0067">ATP-binding</keyword>
<dbReference type="PROSITE" id="PS51483">
    <property type="entry name" value="B5"/>
    <property type="match status" value="1"/>
</dbReference>
<comment type="cofactor">
    <cofactor evidence="15">
        <name>Mg(2+)</name>
        <dbReference type="ChEBI" id="CHEBI:18420"/>
    </cofactor>
    <text evidence="15">Binds 2 magnesium ions per tetramer.</text>
</comment>
<dbReference type="InterPro" id="IPR009061">
    <property type="entry name" value="DNA-bd_dom_put_sf"/>
</dbReference>
<evidence type="ECO:0000256" key="13">
    <source>
        <dbReference type="ARBA" id="ARBA00023146"/>
    </source>
</evidence>
<dbReference type="PROSITE" id="PS50886">
    <property type="entry name" value="TRBD"/>
    <property type="match status" value="1"/>
</dbReference>
<dbReference type="GO" id="GO:0004826">
    <property type="term" value="F:phenylalanine-tRNA ligase activity"/>
    <property type="evidence" value="ECO:0007669"/>
    <property type="project" value="UniProtKB-EC"/>
</dbReference>
<evidence type="ECO:0000256" key="10">
    <source>
        <dbReference type="ARBA" id="ARBA00022842"/>
    </source>
</evidence>
<keyword evidence="5 16" id="KW-0820">tRNA-binding</keyword>
<proteinExistence type="inferred from homology"/>
<feature type="binding site" evidence="15">
    <location>
        <position position="499"/>
    </location>
    <ligand>
        <name>Mg(2+)</name>
        <dbReference type="ChEBI" id="CHEBI:18420"/>
        <note>shared with alpha subunit</note>
    </ligand>
</feature>
<keyword evidence="12 15" id="KW-0648">Protein biosynthesis</keyword>
<organism evidence="20 21">
    <name type="scientific">Aquipuribacter nitratireducens</name>
    <dbReference type="NCBI Taxonomy" id="650104"/>
    <lineage>
        <taxon>Bacteria</taxon>
        <taxon>Bacillati</taxon>
        <taxon>Actinomycetota</taxon>
        <taxon>Actinomycetes</taxon>
        <taxon>Micrococcales</taxon>
        <taxon>Intrasporangiaceae</taxon>
        <taxon>Aquipuribacter</taxon>
    </lineage>
</organism>
<feature type="domain" description="FDX-ACB" evidence="18">
    <location>
        <begin position="766"/>
        <end position="858"/>
    </location>
</feature>
<name>A0ABW0GQC0_9MICO</name>
<dbReference type="Gene3D" id="3.50.40.10">
    <property type="entry name" value="Phenylalanyl-trna Synthetase, Chain B, domain 3"/>
    <property type="match status" value="1"/>
</dbReference>
<dbReference type="SUPFAM" id="SSF46955">
    <property type="entry name" value="Putative DNA-binding domain"/>
    <property type="match status" value="1"/>
</dbReference>
<feature type="domain" description="TRNA-binding" evidence="17">
    <location>
        <begin position="41"/>
        <end position="166"/>
    </location>
</feature>
<dbReference type="InterPro" id="IPR045864">
    <property type="entry name" value="aa-tRNA-synth_II/BPL/LPL"/>
</dbReference>
<evidence type="ECO:0000259" key="18">
    <source>
        <dbReference type="PROSITE" id="PS51447"/>
    </source>
</evidence>
<dbReference type="InterPro" id="IPR041616">
    <property type="entry name" value="PheRS_beta_core"/>
</dbReference>
<feature type="binding site" evidence="15">
    <location>
        <position position="495"/>
    </location>
    <ligand>
        <name>Mg(2+)</name>
        <dbReference type="ChEBI" id="CHEBI:18420"/>
        <note>shared with alpha subunit</note>
    </ligand>
</feature>
<keyword evidence="11 16" id="KW-0694">RNA-binding</keyword>
<dbReference type="SUPFAM" id="SSF55681">
    <property type="entry name" value="Class II aaRS and biotin synthetases"/>
    <property type="match status" value="1"/>
</dbReference>
<evidence type="ECO:0000256" key="15">
    <source>
        <dbReference type="HAMAP-Rule" id="MF_00283"/>
    </source>
</evidence>
<keyword evidence="10 15" id="KW-0460">Magnesium</keyword>
<dbReference type="PROSITE" id="PS51447">
    <property type="entry name" value="FDX_ACB"/>
    <property type="match status" value="1"/>
</dbReference>
<evidence type="ECO:0000313" key="20">
    <source>
        <dbReference type="EMBL" id="MFC5382197.1"/>
    </source>
</evidence>